<keyword evidence="2" id="KW-0732">Signal</keyword>
<dbReference type="RefSeq" id="WP_221857606.1">
    <property type="nucleotide sequence ID" value="NZ_BAAAYV010000002.1"/>
</dbReference>
<protein>
    <recommendedName>
        <fullName evidence="5">PknH-like extracellular domain-containing protein</fullName>
    </recommendedName>
</protein>
<reference evidence="4" key="1">
    <citation type="journal article" date="2019" name="Int. J. Syst. Evol. Microbiol.">
        <title>The Global Catalogue of Microorganisms (GCM) 10K type strain sequencing project: providing services to taxonomists for standard genome sequencing and annotation.</title>
        <authorList>
            <consortium name="The Broad Institute Genomics Platform"/>
            <consortium name="The Broad Institute Genome Sequencing Center for Infectious Disease"/>
            <person name="Wu L."/>
            <person name="Ma J."/>
        </authorList>
    </citation>
    <scope>NUCLEOTIDE SEQUENCE [LARGE SCALE GENOMIC DNA]</scope>
    <source>
        <strain evidence="4">JCM 16546</strain>
    </source>
</reference>
<organism evidence="3 4">
    <name type="scientific">Microbacterium marinilacus</name>
    <dbReference type="NCBI Taxonomy" id="415209"/>
    <lineage>
        <taxon>Bacteria</taxon>
        <taxon>Bacillati</taxon>
        <taxon>Actinomycetota</taxon>
        <taxon>Actinomycetes</taxon>
        <taxon>Micrococcales</taxon>
        <taxon>Microbacteriaceae</taxon>
        <taxon>Microbacterium</taxon>
    </lineage>
</organism>
<dbReference type="PROSITE" id="PS51257">
    <property type="entry name" value="PROKAR_LIPOPROTEIN"/>
    <property type="match status" value="1"/>
</dbReference>
<feature type="chain" id="PRO_5046892199" description="PknH-like extracellular domain-containing protein" evidence="2">
    <location>
        <begin position="25"/>
        <end position="243"/>
    </location>
</feature>
<evidence type="ECO:0000256" key="1">
    <source>
        <dbReference type="SAM" id="MobiDB-lite"/>
    </source>
</evidence>
<comment type="caution">
    <text evidence="3">The sequence shown here is derived from an EMBL/GenBank/DDBJ whole genome shotgun (WGS) entry which is preliminary data.</text>
</comment>
<evidence type="ECO:0000313" key="4">
    <source>
        <dbReference type="Proteomes" id="UP001410795"/>
    </source>
</evidence>
<name>A0ABP7B1E6_9MICO</name>
<proteinExistence type="predicted"/>
<accession>A0ABP7B1E6</accession>
<feature type="signal peptide" evidence="2">
    <location>
        <begin position="1"/>
        <end position="24"/>
    </location>
</feature>
<evidence type="ECO:0000256" key="2">
    <source>
        <dbReference type="SAM" id="SignalP"/>
    </source>
</evidence>
<sequence>MKRTLTTMAVAASAALLLAGCSAADEPDGAAETTSPAASASAPAPSSSSTPSEPVSEPLTDAQLATVFETIMFGPDEYDTTAELLDSIYPGLAVSDRSCLAPFGAEWESAAGDGGTAEFGTSTDRSMTAVVVSAAGAAAADELLAQSEDALTRCADGEELFTMQGEPVTTTVEPYDLALTGADDSLGWKVSGDVAGSSFTLIGSTVRVGDEVLALVGWDPSTNTDYVPRATQMFVDELAGARG</sequence>
<evidence type="ECO:0000313" key="3">
    <source>
        <dbReference type="EMBL" id="GAA3646192.1"/>
    </source>
</evidence>
<evidence type="ECO:0008006" key="5">
    <source>
        <dbReference type="Google" id="ProtNLM"/>
    </source>
</evidence>
<keyword evidence="4" id="KW-1185">Reference proteome</keyword>
<gene>
    <name evidence="3" type="ORF">GCM10022202_01810</name>
</gene>
<feature type="region of interest" description="Disordered" evidence="1">
    <location>
        <begin position="25"/>
        <end position="58"/>
    </location>
</feature>
<dbReference type="EMBL" id="BAAAYV010000002">
    <property type="protein sequence ID" value="GAA3646192.1"/>
    <property type="molecule type" value="Genomic_DNA"/>
</dbReference>
<dbReference type="Proteomes" id="UP001410795">
    <property type="component" value="Unassembled WGS sequence"/>
</dbReference>